<accession>A0A9D2CRW6</accession>
<dbReference type="InterPro" id="IPR036291">
    <property type="entry name" value="NAD(P)-bd_dom_sf"/>
</dbReference>
<dbReference type="GO" id="GO:0000166">
    <property type="term" value="F:nucleotide binding"/>
    <property type="evidence" value="ECO:0007669"/>
    <property type="project" value="InterPro"/>
</dbReference>
<dbReference type="Gene3D" id="3.30.360.10">
    <property type="entry name" value="Dihydrodipicolinate Reductase, domain 2"/>
    <property type="match status" value="1"/>
</dbReference>
<name>A0A9D2CRW6_9FIRM</name>
<evidence type="ECO:0000313" key="3">
    <source>
        <dbReference type="Proteomes" id="UP000886750"/>
    </source>
</evidence>
<reference evidence="2" key="1">
    <citation type="journal article" date="2021" name="PeerJ">
        <title>Extensive microbial diversity within the chicken gut microbiome revealed by metagenomics and culture.</title>
        <authorList>
            <person name="Gilroy R."/>
            <person name="Ravi A."/>
            <person name="Getino M."/>
            <person name="Pursley I."/>
            <person name="Horton D.L."/>
            <person name="Alikhan N.F."/>
            <person name="Baker D."/>
            <person name="Gharbi K."/>
            <person name="Hall N."/>
            <person name="Watson M."/>
            <person name="Adriaenssens E.M."/>
            <person name="Foster-Nyarko E."/>
            <person name="Jarju S."/>
            <person name="Secka A."/>
            <person name="Antonio M."/>
            <person name="Oren A."/>
            <person name="Chaudhuri R.R."/>
            <person name="La Ragione R."/>
            <person name="Hildebrand F."/>
            <person name="Pallen M.J."/>
        </authorList>
    </citation>
    <scope>NUCLEOTIDE SEQUENCE</scope>
    <source>
        <strain evidence="2">1345</strain>
    </source>
</reference>
<evidence type="ECO:0000313" key="2">
    <source>
        <dbReference type="EMBL" id="HIY96092.1"/>
    </source>
</evidence>
<reference evidence="2" key="2">
    <citation type="submission" date="2021-04" db="EMBL/GenBank/DDBJ databases">
        <authorList>
            <person name="Gilroy R."/>
        </authorList>
    </citation>
    <scope>NUCLEOTIDE SEQUENCE</scope>
    <source>
        <strain evidence="2">1345</strain>
    </source>
</reference>
<protein>
    <submittedName>
        <fullName evidence="2">Gfo/Idh/MocA family oxidoreductase</fullName>
    </submittedName>
</protein>
<dbReference type="InterPro" id="IPR000683">
    <property type="entry name" value="Gfo/Idh/MocA-like_OxRdtase_N"/>
</dbReference>
<dbReference type="PANTHER" id="PTHR43377:SF2">
    <property type="entry name" value="BINDING ROSSMANN FOLD OXIDOREDUCTASE, PUTATIVE (AFU_ORTHOLOGUE AFUA_4G00560)-RELATED"/>
    <property type="match status" value="1"/>
</dbReference>
<dbReference type="Pfam" id="PF01408">
    <property type="entry name" value="GFO_IDH_MocA"/>
    <property type="match status" value="1"/>
</dbReference>
<dbReference type="AlphaFoldDB" id="A0A9D2CRW6"/>
<feature type="domain" description="Gfo/Idh/MocA-like oxidoreductase N-terminal" evidence="1">
    <location>
        <begin position="4"/>
        <end position="122"/>
    </location>
</feature>
<proteinExistence type="predicted"/>
<comment type="caution">
    <text evidence="2">The sequence shown here is derived from an EMBL/GenBank/DDBJ whole genome shotgun (WGS) entry which is preliminary data.</text>
</comment>
<dbReference type="EMBL" id="DXCQ01000002">
    <property type="protein sequence ID" value="HIY96092.1"/>
    <property type="molecule type" value="Genomic_DNA"/>
</dbReference>
<dbReference type="SUPFAM" id="SSF55347">
    <property type="entry name" value="Glyceraldehyde-3-phosphate dehydrogenase-like, C-terminal domain"/>
    <property type="match status" value="1"/>
</dbReference>
<evidence type="ECO:0000259" key="1">
    <source>
        <dbReference type="Pfam" id="PF01408"/>
    </source>
</evidence>
<sequence>MRKIKVGVLGGSRGKTMMEYAEKSDDCELAAVCDFNGAVLSSLKEHFAEKGHSVALYDDFEKFLGSGIEAVVLANYANEHAPFAVRCLESGLHVLSEVLPVATLREAVLLADAVQTSGKIYRYAENYCFSRAAREMTRLYRAGEMGEFEYAEGEYMHNCEGGWGELTQFSRSHWRNRMDAFYYSTHSCGPILHATGLRPVSVTGFEVPYNAKTSRMGCAATPFAVEMVTLENGGLLKSLHGIAPSRNSVWFCIYGSKGKFESGREGVGKGTDEVTVSLDGVTGDGYKTYTPQDELSELAETYGHGGSDFFTMRNFIRAIRGEAEDGIGLFEALDMHFVGHFAHISSINGGIPVEIPDFRDRAVREKYSGDTASVFCADNDFSKNPVSRYPTPAYPDSLYEKQRAAHEKALRELAEKNAK</sequence>
<dbReference type="PANTHER" id="PTHR43377">
    <property type="entry name" value="BILIVERDIN REDUCTASE A"/>
    <property type="match status" value="1"/>
</dbReference>
<dbReference type="Proteomes" id="UP000886750">
    <property type="component" value="Unassembled WGS sequence"/>
</dbReference>
<dbReference type="Gene3D" id="3.40.50.720">
    <property type="entry name" value="NAD(P)-binding Rossmann-like Domain"/>
    <property type="match status" value="1"/>
</dbReference>
<gene>
    <name evidence="2" type="ORF">H9729_00210</name>
</gene>
<organism evidence="2 3">
    <name type="scientific">Candidatus Borkfalkia excrementigallinarum</name>
    <dbReference type="NCBI Taxonomy" id="2838506"/>
    <lineage>
        <taxon>Bacteria</taxon>
        <taxon>Bacillati</taxon>
        <taxon>Bacillota</taxon>
        <taxon>Clostridia</taxon>
        <taxon>Christensenellales</taxon>
        <taxon>Christensenellaceae</taxon>
        <taxon>Candidatus Borkfalkia</taxon>
    </lineage>
</organism>
<dbReference type="SUPFAM" id="SSF51735">
    <property type="entry name" value="NAD(P)-binding Rossmann-fold domains"/>
    <property type="match status" value="1"/>
</dbReference>
<dbReference type="InterPro" id="IPR051450">
    <property type="entry name" value="Gfo/Idh/MocA_Oxidoreductases"/>
</dbReference>